<dbReference type="AlphaFoldDB" id="A0A380MX50"/>
<keyword evidence="4" id="KW-1185">Reference proteome</keyword>
<evidence type="ECO:0000256" key="1">
    <source>
        <dbReference type="ARBA" id="ARBA00006047"/>
    </source>
</evidence>
<dbReference type="EMBL" id="UHIC01000001">
    <property type="protein sequence ID" value="SUO97155.1"/>
    <property type="molecule type" value="Genomic_DNA"/>
</dbReference>
<dbReference type="InterPro" id="IPR000811">
    <property type="entry name" value="Glyco_trans_35"/>
</dbReference>
<comment type="similarity">
    <text evidence="1 2">Belongs to the glycogen phosphorylase family.</text>
</comment>
<dbReference type="Pfam" id="PF00343">
    <property type="entry name" value="Phosphorylase"/>
    <property type="match status" value="1"/>
</dbReference>
<evidence type="ECO:0000313" key="4">
    <source>
        <dbReference type="Proteomes" id="UP000254601"/>
    </source>
</evidence>
<dbReference type="Gene3D" id="3.40.50.2000">
    <property type="entry name" value="Glycogen Phosphorylase B"/>
    <property type="match status" value="1"/>
</dbReference>
<reference evidence="3 4" key="1">
    <citation type="submission" date="2018-06" db="EMBL/GenBank/DDBJ databases">
        <authorList>
            <consortium name="Pathogen Informatics"/>
            <person name="Doyle S."/>
        </authorList>
    </citation>
    <scope>NUCLEOTIDE SEQUENCE [LARGE SCALE GENOMIC DNA]</scope>
    <source>
        <strain evidence="3 4">NCTC13337</strain>
    </source>
</reference>
<comment type="function">
    <text evidence="2">Allosteric enzyme that catalyzes the rate-limiting step in glycogen catabolism, the phosphorolytic cleavage of glycogen to produce glucose-1-phosphate, and plays a central role in maintaining cellular and organismal glucose homeostasis.</text>
</comment>
<keyword evidence="2 3" id="KW-0808">Transferase</keyword>
<dbReference type="Proteomes" id="UP000254601">
    <property type="component" value="Unassembled WGS sequence"/>
</dbReference>
<accession>A0A380MX50</accession>
<gene>
    <name evidence="3" type="primary">malP_4</name>
    <name evidence="3" type="ORF">NCTC13337_02210</name>
</gene>
<dbReference type="GO" id="GO:0030170">
    <property type="term" value="F:pyridoxal phosphate binding"/>
    <property type="evidence" value="ECO:0007669"/>
    <property type="project" value="TreeGrafter"/>
</dbReference>
<keyword evidence="2" id="KW-0663">Pyridoxal phosphate</keyword>
<comment type="cofactor">
    <cofactor evidence="2">
        <name>pyridoxal 5'-phosphate</name>
        <dbReference type="ChEBI" id="CHEBI:597326"/>
    </cofactor>
</comment>
<dbReference type="EC" id="2.4.1.1" evidence="2"/>
<protein>
    <recommendedName>
        <fullName evidence="2">Alpha-1,4 glucan phosphorylase</fullName>
        <ecNumber evidence="2">2.4.1.1</ecNumber>
    </recommendedName>
</protein>
<sequence>MGFVINGEQVEQPDLWLEKDMAWQFVRPSKRYPIRYGGTLRRFKENIEWQPAEEISVLGYDDIIPGFGRQTSNTLRLWTAHAGQQFDLADFNKGDYFAAMAEKPIKKMFLVFFIQMTQRCQVKNYVYARNTF</sequence>
<evidence type="ECO:0000313" key="3">
    <source>
        <dbReference type="EMBL" id="SUO97155.1"/>
    </source>
</evidence>
<keyword evidence="2" id="KW-0119">Carbohydrate metabolism</keyword>
<proteinExistence type="inferred from homology"/>
<organism evidence="3 4">
    <name type="scientific">Suttonella ornithocola</name>
    <dbReference type="NCBI Taxonomy" id="279832"/>
    <lineage>
        <taxon>Bacteria</taxon>
        <taxon>Pseudomonadati</taxon>
        <taxon>Pseudomonadota</taxon>
        <taxon>Gammaproteobacteria</taxon>
        <taxon>Cardiobacteriales</taxon>
        <taxon>Cardiobacteriaceae</taxon>
        <taxon>Suttonella</taxon>
    </lineage>
</organism>
<dbReference type="SUPFAM" id="SSF53756">
    <property type="entry name" value="UDP-Glycosyltransferase/glycogen phosphorylase"/>
    <property type="match status" value="1"/>
</dbReference>
<evidence type="ECO:0000256" key="2">
    <source>
        <dbReference type="RuleBase" id="RU000587"/>
    </source>
</evidence>
<dbReference type="PANTHER" id="PTHR11468:SF3">
    <property type="entry name" value="GLYCOGEN PHOSPHORYLASE, LIVER FORM"/>
    <property type="match status" value="1"/>
</dbReference>
<comment type="catalytic activity">
    <reaction evidence="2">
        <text>[(1-&gt;4)-alpha-D-glucosyl](n) + phosphate = [(1-&gt;4)-alpha-D-glucosyl](n-1) + alpha-D-glucose 1-phosphate</text>
        <dbReference type="Rhea" id="RHEA:41732"/>
        <dbReference type="Rhea" id="RHEA-COMP:9584"/>
        <dbReference type="Rhea" id="RHEA-COMP:9586"/>
        <dbReference type="ChEBI" id="CHEBI:15444"/>
        <dbReference type="ChEBI" id="CHEBI:43474"/>
        <dbReference type="ChEBI" id="CHEBI:58601"/>
        <dbReference type="EC" id="2.4.1.1"/>
    </reaction>
</comment>
<dbReference type="GO" id="GO:0008184">
    <property type="term" value="F:glycogen phosphorylase activity"/>
    <property type="evidence" value="ECO:0007669"/>
    <property type="project" value="InterPro"/>
</dbReference>
<keyword evidence="2 3" id="KW-0328">Glycosyltransferase</keyword>
<dbReference type="PANTHER" id="PTHR11468">
    <property type="entry name" value="GLYCOGEN PHOSPHORYLASE"/>
    <property type="match status" value="1"/>
</dbReference>
<dbReference type="GO" id="GO:0005980">
    <property type="term" value="P:glycogen catabolic process"/>
    <property type="evidence" value="ECO:0007669"/>
    <property type="project" value="TreeGrafter"/>
</dbReference>
<name>A0A380MX50_9GAMM</name>
<dbReference type="GO" id="GO:0005737">
    <property type="term" value="C:cytoplasm"/>
    <property type="evidence" value="ECO:0007669"/>
    <property type="project" value="TreeGrafter"/>
</dbReference>